<dbReference type="GO" id="GO:0000156">
    <property type="term" value="F:phosphorelay response regulator activity"/>
    <property type="evidence" value="ECO:0007669"/>
    <property type="project" value="InterPro"/>
</dbReference>
<dbReference type="EMBL" id="CP032157">
    <property type="protein sequence ID" value="AXY74400.1"/>
    <property type="molecule type" value="Genomic_DNA"/>
</dbReference>
<reference evidence="4 5" key="1">
    <citation type="submission" date="2018-09" db="EMBL/GenBank/DDBJ databases">
        <title>Genome sequencing of strain 6GH32-13.</title>
        <authorList>
            <person name="Weon H.-Y."/>
            <person name="Heo J."/>
            <person name="Kwon S.-W."/>
        </authorList>
    </citation>
    <scope>NUCLEOTIDE SEQUENCE [LARGE SCALE GENOMIC DNA]</scope>
    <source>
        <strain evidence="4 5">5GH32-13</strain>
    </source>
</reference>
<dbReference type="InterPro" id="IPR007492">
    <property type="entry name" value="LytTR_DNA-bd_dom"/>
</dbReference>
<proteinExistence type="predicted"/>
<name>A0A3B7MMZ3_9BACT</name>
<accession>A0A3B7MMZ3</accession>
<dbReference type="KEGG" id="pseg:D3H65_10610"/>
<dbReference type="PANTHER" id="PTHR37299">
    <property type="entry name" value="TRANSCRIPTIONAL REGULATOR-RELATED"/>
    <property type="match status" value="1"/>
</dbReference>
<dbReference type="SUPFAM" id="SSF52172">
    <property type="entry name" value="CheY-like"/>
    <property type="match status" value="1"/>
</dbReference>
<protein>
    <submittedName>
        <fullName evidence="4">DNA-binding response regulator</fullName>
    </submittedName>
</protein>
<dbReference type="PANTHER" id="PTHR37299:SF1">
    <property type="entry name" value="STAGE 0 SPORULATION PROTEIN A HOMOLOG"/>
    <property type="match status" value="1"/>
</dbReference>
<dbReference type="Pfam" id="PF04397">
    <property type="entry name" value="LytTR"/>
    <property type="match status" value="1"/>
</dbReference>
<dbReference type="OrthoDB" id="2168082at2"/>
<dbReference type="Proteomes" id="UP000263900">
    <property type="component" value="Chromosome"/>
</dbReference>
<dbReference type="Pfam" id="PF00072">
    <property type="entry name" value="Response_reg"/>
    <property type="match status" value="1"/>
</dbReference>
<dbReference type="SMART" id="SM00448">
    <property type="entry name" value="REC"/>
    <property type="match status" value="1"/>
</dbReference>
<dbReference type="GO" id="GO:0003677">
    <property type="term" value="F:DNA binding"/>
    <property type="evidence" value="ECO:0007669"/>
    <property type="project" value="UniProtKB-KW"/>
</dbReference>
<dbReference type="PROSITE" id="PS50110">
    <property type="entry name" value="RESPONSE_REGULATORY"/>
    <property type="match status" value="1"/>
</dbReference>
<dbReference type="PROSITE" id="PS50930">
    <property type="entry name" value="HTH_LYTTR"/>
    <property type="match status" value="1"/>
</dbReference>
<dbReference type="InterPro" id="IPR011006">
    <property type="entry name" value="CheY-like_superfamily"/>
</dbReference>
<organism evidence="4 5">
    <name type="scientific">Paraflavitalea soli</name>
    <dbReference type="NCBI Taxonomy" id="2315862"/>
    <lineage>
        <taxon>Bacteria</taxon>
        <taxon>Pseudomonadati</taxon>
        <taxon>Bacteroidota</taxon>
        <taxon>Chitinophagia</taxon>
        <taxon>Chitinophagales</taxon>
        <taxon>Chitinophagaceae</taxon>
        <taxon>Paraflavitalea</taxon>
    </lineage>
</organism>
<dbReference type="InterPro" id="IPR046947">
    <property type="entry name" value="LytR-like"/>
</dbReference>
<keyword evidence="1" id="KW-0597">Phosphoprotein</keyword>
<evidence type="ECO:0000259" key="2">
    <source>
        <dbReference type="PROSITE" id="PS50110"/>
    </source>
</evidence>
<dbReference type="SMART" id="SM00850">
    <property type="entry name" value="LytTR"/>
    <property type="match status" value="1"/>
</dbReference>
<evidence type="ECO:0000256" key="1">
    <source>
        <dbReference type="PROSITE-ProRule" id="PRU00169"/>
    </source>
</evidence>
<feature type="domain" description="Response regulatory" evidence="2">
    <location>
        <begin position="5"/>
        <end position="116"/>
    </location>
</feature>
<dbReference type="AlphaFoldDB" id="A0A3B7MMZ3"/>
<feature type="modified residue" description="4-aspartylphosphate" evidence="1">
    <location>
        <position position="56"/>
    </location>
</feature>
<dbReference type="Gene3D" id="2.40.50.1020">
    <property type="entry name" value="LytTr DNA-binding domain"/>
    <property type="match status" value="1"/>
</dbReference>
<dbReference type="RefSeq" id="WP_119050287.1">
    <property type="nucleotide sequence ID" value="NZ_CP032157.1"/>
</dbReference>
<dbReference type="InterPro" id="IPR001789">
    <property type="entry name" value="Sig_transdc_resp-reg_receiver"/>
</dbReference>
<gene>
    <name evidence="4" type="ORF">D3H65_10610</name>
</gene>
<feature type="domain" description="HTH LytTR-type" evidence="3">
    <location>
        <begin position="135"/>
        <end position="239"/>
    </location>
</feature>
<dbReference type="Gene3D" id="3.40.50.2300">
    <property type="match status" value="1"/>
</dbReference>
<evidence type="ECO:0000259" key="3">
    <source>
        <dbReference type="PROSITE" id="PS50930"/>
    </source>
</evidence>
<keyword evidence="4" id="KW-0238">DNA-binding</keyword>
<sequence>MNPYRVVIIDDERLAREEMKRHLLTYPGYEVVGEAADADEAEAMIHALHPHLIFLDIQMPERSGFDLLESLSHIPEVIFTTAFERYAVQAFDTHALDYLVKPVREERFARAMERISAKLAAHISARETLPPTHTLFIKEGEQYHFIQVKDIYLIESTGNYARLYYANKKVYIKRSLNQLEKTLDPTLFFRTSRTNLINTSFVRQVQPINGGRLLISLHTGDALTVSSRQSAAFKNRNKL</sequence>
<keyword evidence="5" id="KW-1185">Reference proteome</keyword>
<evidence type="ECO:0000313" key="4">
    <source>
        <dbReference type="EMBL" id="AXY74400.1"/>
    </source>
</evidence>
<evidence type="ECO:0000313" key="5">
    <source>
        <dbReference type="Proteomes" id="UP000263900"/>
    </source>
</evidence>